<dbReference type="GO" id="GO:0009279">
    <property type="term" value="C:cell outer membrane"/>
    <property type="evidence" value="ECO:0007669"/>
    <property type="project" value="UniProtKB-SubCell"/>
</dbReference>
<feature type="region of interest" description="Disordered" evidence="4">
    <location>
        <begin position="769"/>
        <end position="810"/>
    </location>
</feature>
<dbReference type="InterPro" id="IPR036942">
    <property type="entry name" value="Beta-barrel_TonB_sf"/>
</dbReference>
<feature type="compositionally biased region" description="Low complexity" evidence="4">
    <location>
        <begin position="649"/>
        <end position="674"/>
    </location>
</feature>
<sequence length="973" mass="101896">MGTHASFCKGTILRVFLSSSLLAIAVSLVPLSAQAQDAVPDGQEPPAQDGGATPPPAEDEDVIYVYGAALRGRVDAVQPPVLELDAEDIAAYGAGSIAELLEALGPQISSGRGRGGGGGPIILVNGVRISSFRELRSYPPEAIERTEVFTEEVAQQYGYSPDQRVVNIVLKSNFSSREIELEYGQPFDGGFSTQQVEGTYLRLAGQSRLNLNLEWQNSSPLTEGDRDILQADSQAPRIPGDPDPADFRTLVADTASLEGTVAWNTTLGAGTSLGLNASASRNDGLRLQGLDSVLLTDGAGNSVLRTFNVADPLAVDSRSTSYSAGASLNTDIGDWQITATADGTYGTSRTRTQARLDTLALVNAAAAGQLALDADLGQFADAGFDEAESDTYRIESLVTARTNPVRLPAGDVSLTLDAGYTGNGIDSRDTRNPLVVTELDRTRWSAGANASIPLTSRDEEFLGDVGNLSLNLQAGVDHLSDFGTLTDWSAGLTWGATDKLTFTATYVARDSAPSLTQLGGARITTPNVPIFDLTRGETVLVEVTSGGNPFLPAQSQSDWKFGVNWQLPFLENSSLQVEYFDNHSEDTTESFPLLTPAIEAAFADRVTRDATGRLTALDSSFVTFAEQDVRRLQVGLNLSGEIGAGRAAEAAAQGRGGPPAAAAPSAAPAPAAGAGQRGPGGGAGGFDPARFQQMRAQFCEAEPAALLELLNATLAASAAGETPPNGPDGQPLAIPPQMLQRLAGEDGRIDPERFAQIRERVCSAEAGQFAGRTGGQGGPPPGAGAGGPARGGGGGRGGRGGGGFGRFGGGPQDGTGRWFANLQYTYEIENTVLIADGLPLLDLLDGDALGGSSPRHTISLRGGVFKDGFGLFAFGNYRGASRIDGSGATGSTDLRFDDFATLSFRAFADLGQRTSLVEAVPFFEGTRISVGVDNVFDARQRVTDSTGAVPLRYQPFLIDPVGRRFEIEFRKLF</sequence>
<accession>A0A0G9MWS7</accession>
<evidence type="ECO:0000256" key="5">
    <source>
        <dbReference type="SAM" id="SignalP"/>
    </source>
</evidence>
<proteinExistence type="predicted"/>
<evidence type="ECO:0000313" key="6">
    <source>
        <dbReference type="EMBL" id="KLE35135.1"/>
    </source>
</evidence>
<evidence type="ECO:0000256" key="1">
    <source>
        <dbReference type="ARBA" id="ARBA00004442"/>
    </source>
</evidence>
<dbReference type="PANTHER" id="PTHR47234:SF3">
    <property type="entry name" value="SECRETIN_TONB SHORT N-TERMINAL DOMAIN-CONTAINING PROTEIN"/>
    <property type="match status" value="1"/>
</dbReference>
<organism evidence="6 7">
    <name type="scientific">Aurantiacibacter luteus</name>
    <dbReference type="NCBI Taxonomy" id="1581420"/>
    <lineage>
        <taxon>Bacteria</taxon>
        <taxon>Pseudomonadati</taxon>
        <taxon>Pseudomonadota</taxon>
        <taxon>Alphaproteobacteria</taxon>
        <taxon>Sphingomonadales</taxon>
        <taxon>Erythrobacteraceae</taxon>
        <taxon>Aurantiacibacter</taxon>
    </lineage>
</organism>
<keyword evidence="5" id="KW-0732">Signal</keyword>
<dbReference type="InterPro" id="IPR037066">
    <property type="entry name" value="Plug_dom_sf"/>
</dbReference>
<comment type="subcellular location">
    <subcellularLocation>
        <location evidence="1">Cell outer membrane</location>
    </subcellularLocation>
</comment>
<dbReference type="Gene3D" id="2.170.130.10">
    <property type="entry name" value="TonB-dependent receptor, plug domain"/>
    <property type="match status" value="1"/>
</dbReference>
<comment type="caution">
    <text evidence="6">The sequence shown here is derived from an EMBL/GenBank/DDBJ whole genome shotgun (WGS) entry which is preliminary data.</text>
</comment>
<keyword evidence="7" id="KW-1185">Reference proteome</keyword>
<protein>
    <recommendedName>
        <fullName evidence="8">TonB-dependent receptor-like beta-barrel domain-containing protein</fullName>
    </recommendedName>
</protein>
<feature type="compositionally biased region" description="Gly residues" evidence="4">
    <location>
        <begin position="675"/>
        <end position="685"/>
    </location>
</feature>
<reference evidence="6 7" key="1">
    <citation type="submission" date="2015-04" db="EMBL/GenBank/DDBJ databases">
        <title>The draft genome sequence of Erythrobacter luteus KA37.</title>
        <authorList>
            <person name="Zhuang L."/>
            <person name="Liu Y."/>
            <person name="Shao Z."/>
        </authorList>
    </citation>
    <scope>NUCLEOTIDE SEQUENCE [LARGE SCALE GENOMIC DNA]</scope>
    <source>
        <strain evidence="6 7">KA37</strain>
    </source>
</reference>
<keyword evidence="3" id="KW-0998">Cell outer membrane</keyword>
<feature type="region of interest" description="Disordered" evidence="4">
    <location>
        <begin position="37"/>
        <end position="58"/>
    </location>
</feature>
<evidence type="ECO:0008006" key="8">
    <source>
        <dbReference type="Google" id="ProtNLM"/>
    </source>
</evidence>
<dbReference type="SUPFAM" id="SSF56935">
    <property type="entry name" value="Porins"/>
    <property type="match status" value="2"/>
</dbReference>
<evidence type="ECO:0000256" key="2">
    <source>
        <dbReference type="ARBA" id="ARBA00023136"/>
    </source>
</evidence>
<dbReference type="PATRIC" id="fig|1581420.6.peg.247"/>
<feature type="signal peptide" evidence="5">
    <location>
        <begin position="1"/>
        <end position="35"/>
    </location>
</feature>
<evidence type="ECO:0000256" key="3">
    <source>
        <dbReference type="ARBA" id="ARBA00023237"/>
    </source>
</evidence>
<dbReference type="PANTHER" id="PTHR47234">
    <property type="match status" value="1"/>
</dbReference>
<dbReference type="AlphaFoldDB" id="A0A0G9MWS7"/>
<dbReference type="STRING" id="1581420.AAW00_01220"/>
<keyword evidence="2" id="KW-0472">Membrane</keyword>
<evidence type="ECO:0000313" key="7">
    <source>
        <dbReference type="Proteomes" id="UP000053464"/>
    </source>
</evidence>
<dbReference type="Proteomes" id="UP000053464">
    <property type="component" value="Unassembled WGS sequence"/>
</dbReference>
<feature type="region of interest" description="Disordered" evidence="4">
    <location>
        <begin position="649"/>
        <end position="688"/>
    </location>
</feature>
<feature type="compositionally biased region" description="Gly residues" evidence="4">
    <location>
        <begin position="772"/>
        <end position="810"/>
    </location>
</feature>
<dbReference type="EMBL" id="LBHB01000001">
    <property type="protein sequence ID" value="KLE35135.1"/>
    <property type="molecule type" value="Genomic_DNA"/>
</dbReference>
<name>A0A0G9MWS7_9SPHN</name>
<evidence type="ECO:0000256" key="4">
    <source>
        <dbReference type="SAM" id="MobiDB-lite"/>
    </source>
</evidence>
<feature type="chain" id="PRO_5002580064" description="TonB-dependent receptor-like beta-barrel domain-containing protein" evidence="5">
    <location>
        <begin position="36"/>
        <end position="973"/>
    </location>
</feature>
<dbReference type="Gene3D" id="2.40.170.20">
    <property type="entry name" value="TonB-dependent receptor, beta-barrel domain"/>
    <property type="match status" value="2"/>
</dbReference>
<gene>
    <name evidence="6" type="ORF">AAW00_01220</name>
</gene>